<sequence>MQIDFVRESQYNSLAGLLYELHRYYNEGSTVTRENTLDHLTNNLLAANSGIQLVVACDADNRVLGFAAVSLVYSLVEPEESKNRQCALKELYVRTANRNQGIGEALMSWIAQFALANKCCRIDWPVKESNAKGIAFYERLGAERVADRLSYRLSKKQMQKLTAFDQNA</sequence>
<evidence type="ECO:0000259" key="3">
    <source>
        <dbReference type="PROSITE" id="PS51186"/>
    </source>
</evidence>
<evidence type="ECO:0000256" key="1">
    <source>
        <dbReference type="ARBA" id="ARBA00022679"/>
    </source>
</evidence>
<keyword evidence="5" id="KW-1185">Reference proteome</keyword>
<dbReference type="GO" id="GO:0008080">
    <property type="term" value="F:N-acetyltransferase activity"/>
    <property type="evidence" value="ECO:0007669"/>
    <property type="project" value="TreeGrafter"/>
</dbReference>
<reference evidence="4" key="1">
    <citation type="submission" date="2021-01" db="EMBL/GenBank/DDBJ databases">
        <title>Modified the classification status of verrucomicrobia.</title>
        <authorList>
            <person name="Feng X."/>
        </authorList>
    </citation>
    <scope>NUCLEOTIDE SEQUENCE</scope>
    <source>
        <strain evidence="4">KCTC 13126</strain>
    </source>
</reference>
<accession>A0A934RVT8</accession>
<dbReference type="InterPro" id="IPR051016">
    <property type="entry name" value="Diverse_Substrate_AcTransf"/>
</dbReference>
<dbReference type="Gene3D" id="3.40.630.30">
    <property type="match status" value="1"/>
</dbReference>
<dbReference type="InterPro" id="IPR000182">
    <property type="entry name" value="GNAT_dom"/>
</dbReference>
<evidence type="ECO:0000256" key="2">
    <source>
        <dbReference type="ARBA" id="ARBA00023315"/>
    </source>
</evidence>
<dbReference type="Proteomes" id="UP000617628">
    <property type="component" value="Unassembled WGS sequence"/>
</dbReference>
<comment type="caution">
    <text evidence="4">The sequence shown here is derived from an EMBL/GenBank/DDBJ whole genome shotgun (WGS) entry which is preliminary data.</text>
</comment>
<dbReference type="RefSeq" id="WP_200355518.1">
    <property type="nucleotide sequence ID" value="NZ_JAENIL010000017.1"/>
</dbReference>
<feature type="domain" description="N-acetyltransferase" evidence="3">
    <location>
        <begin position="1"/>
        <end position="163"/>
    </location>
</feature>
<dbReference type="PANTHER" id="PTHR10545:SF29">
    <property type="entry name" value="GH14572P-RELATED"/>
    <property type="match status" value="1"/>
</dbReference>
<dbReference type="PROSITE" id="PS51186">
    <property type="entry name" value="GNAT"/>
    <property type="match status" value="1"/>
</dbReference>
<dbReference type="PANTHER" id="PTHR10545">
    <property type="entry name" value="DIAMINE N-ACETYLTRANSFERASE"/>
    <property type="match status" value="1"/>
</dbReference>
<dbReference type="Pfam" id="PF00583">
    <property type="entry name" value="Acetyltransf_1"/>
    <property type="match status" value="1"/>
</dbReference>
<protein>
    <submittedName>
        <fullName evidence="4">GNAT family N-acetyltransferase</fullName>
    </submittedName>
</protein>
<dbReference type="EMBL" id="JAENIL010000017">
    <property type="protein sequence ID" value="MBK1877303.1"/>
    <property type="molecule type" value="Genomic_DNA"/>
</dbReference>
<organism evidence="4 5">
    <name type="scientific">Pelagicoccus mobilis</name>
    <dbReference type="NCBI Taxonomy" id="415221"/>
    <lineage>
        <taxon>Bacteria</taxon>
        <taxon>Pseudomonadati</taxon>
        <taxon>Verrucomicrobiota</taxon>
        <taxon>Opitutia</taxon>
        <taxon>Puniceicoccales</taxon>
        <taxon>Pelagicoccaceae</taxon>
        <taxon>Pelagicoccus</taxon>
    </lineage>
</organism>
<dbReference type="InterPro" id="IPR016181">
    <property type="entry name" value="Acyl_CoA_acyltransferase"/>
</dbReference>
<keyword evidence="1" id="KW-0808">Transferase</keyword>
<gene>
    <name evidence="4" type="ORF">JIN87_10510</name>
</gene>
<dbReference type="SUPFAM" id="SSF55729">
    <property type="entry name" value="Acyl-CoA N-acyltransferases (Nat)"/>
    <property type="match status" value="1"/>
</dbReference>
<name>A0A934RVT8_9BACT</name>
<dbReference type="AlphaFoldDB" id="A0A934RVT8"/>
<evidence type="ECO:0000313" key="5">
    <source>
        <dbReference type="Proteomes" id="UP000617628"/>
    </source>
</evidence>
<keyword evidence="2" id="KW-0012">Acyltransferase</keyword>
<proteinExistence type="predicted"/>
<evidence type="ECO:0000313" key="4">
    <source>
        <dbReference type="EMBL" id="MBK1877303.1"/>
    </source>
</evidence>
<dbReference type="CDD" id="cd04301">
    <property type="entry name" value="NAT_SF"/>
    <property type="match status" value="1"/>
</dbReference>